<dbReference type="PRINTS" id="PR01001">
    <property type="entry name" value="FADG3PDH"/>
</dbReference>
<dbReference type="InterPro" id="IPR006076">
    <property type="entry name" value="FAD-dep_OxRdtase"/>
</dbReference>
<dbReference type="InterPro" id="IPR038299">
    <property type="entry name" value="DAO_C_sf"/>
</dbReference>
<gene>
    <name evidence="8" type="ORF">GCM10007392_23270</name>
</gene>
<dbReference type="Pfam" id="PF01266">
    <property type="entry name" value="DAO"/>
    <property type="match status" value="1"/>
</dbReference>
<dbReference type="GO" id="GO:0006072">
    <property type="term" value="P:glycerol-3-phosphate metabolic process"/>
    <property type="evidence" value="ECO:0007669"/>
    <property type="project" value="InterPro"/>
</dbReference>
<reference evidence="8" key="2">
    <citation type="submission" date="2020-09" db="EMBL/GenBank/DDBJ databases">
        <authorList>
            <person name="Sun Q."/>
            <person name="Kim S."/>
        </authorList>
    </citation>
    <scope>NUCLEOTIDE SEQUENCE</scope>
    <source>
        <strain evidence="8">KCTC 22169</strain>
    </source>
</reference>
<keyword evidence="3" id="KW-0285">Flavoprotein</keyword>
<evidence type="ECO:0000256" key="1">
    <source>
        <dbReference type="ARBA" id="ARBA00001974"/>
    </source>
</evidence>
<proteinExistence type="inferred from homology"/>
<organism evidence="8 9">
    <name type="scientific">Saccharospirillum salsuginis</name>
    <dbReference type="NCBI Taxonomy" id="418750"/>
    <lineage>
        <taxon>Bacteria</taxon>
        <taxon>Pseudomonadati</taxon>
        <taxon>Pseudomonadota</taxon>
        <taxon>Gammaproteobacteria</taxon>
        <taxon>Oceanospirillales</taxon>
        <taxon>Saccharospirillaceae</taxon>
        <taxon>Saccharospirillum</taxon>
    </lineage>
</organism>
<dbReference type="SUPFAM" id="SSF51905">
    <property type="entry name" value="FAD/NAD(P)-binding domain"/>
    <property type="match status" value="1"/>
</dbReference>
<comment type="similarity">
    <text evidence="2">Belongs to the FAD-dependent glycerol-3-phosphate dehydrogenase family.</text>
</comment>
<keyword evidence="9" id="KW-1185">Reference proteome</keyword>
<dbReference type="RefSeq" id="WP_189608726.1">
    <property type="nucleotide sequence ID" value="NZ_BMXR01000005.1"/>
</dbReference>
<dbReference type="InterPro" id="IPR031656">
    <property type="entry name" value="DAO_C"/>
</dbReference>
<comment type="caution">
    <text evidence="8">The sequence shown here is derived from an EMBL/GenBank/DDBJ whole genome shotgun (WGS) entry which is preliminary data.</text>
</comment>
<dbReference type="InterPro" id="IPR036188">
    <property type="entry name" value="FAD/NAD-bd_sf"/>
</dbReference>
<dbReference type="PANTHER" id="PTHR11985">
    <property type="entry name" value="GLYCEROL-3-PHOSPHATE DEHYDROGENASE"/>
    <property type="match status" value="1"/>
</dbReference>
<evidence type="ECO:0000259" key="7">
    <source>
        <dbReference type="Pfam" id="PF16901"/>
    </source>
</evidence>
<dbReference type="Gene3D" id="1.10.8.870">
    <property type="entry name" value="Alpha-glycerophosphate oxidase, cap domain"/>
    <property type="match status" value="1"/>
</dbReference>
<evidence type="ECO:0000256" key="2">
    <source>
        <dbReference type="ARBA" id="ARBA00007330"/>
    </source>
</evidence>
<dbReference type="PANTHER" id="PTHR11985:SF15">
    <property type="entry name" value="GLYCEROL-3-PHOSPHATE DEHYDROGENASE, MITOCHONDRIAL"/>
    <property type="match status" value="1"/>
</dbReference>
<dbReference type="EMBL" id="BMXR01000005">
    <property type="protein sequence ID" value="GGX55046.1"/>
    <property type="molecule type" value="Genomic_DNA"/>
</dbReference>
<dbReference type="AlphaFoldDB" id="A0A918KB80"/>
<feature type="domain" description="FAD dependent oxidoreductase" evidence="6">
    <location>
        <begin position="28"/>
        <end position="386"/>
    </location>
</feature>
<protein>
    <submittedName>
        <fullName evidence="8">Glycerol-3-phosphate dehydrogenase</fullName>
    </submittedName>
</protein>
<dbReference type="Gene3D" id="3.50.50.60">
    <property type="entry name" value="FAD/NAD(P)-binding domain"/>
    <property type="match status" value="1"/>
</dbReference>
<evidence type="ECO:0000256" key="5">
    <source>
        <dbReference type="ARBA" id="ARBA00023002"/>
    </source>
</evidence>
<dbReference type="GO" id="GO:0004368">
    <property type="term" value="F:glycerol-3-phosphate dehydrogenase (quinone) activity"/>
    <property type="evidence" value="ECO:0007669"/>
    <property type="project" value="InterPro"/>
</dbReference>
<evidence type="ECO:0000313" key="8">
    <source>
        <dbReference type="EMBL" id="GGX55046.1"/>
    </source>
</evidence>
<reference evidence="8" key="1">
    <citation type="journal article" date="2014" name="Int. J. Syst. Evol. Microbiol.">
        <title>Complete genome sequence of Corynebacterium casei LMG S-19264T (=DSM 44701T), isolated from a smear-ripened cheese.</title>
        <authorList>
            <consortium name="US DOE Joint Genome Institute (JGI-PGF)"/>
            <person name="Walter F."/>
            <person name="Albersmeier A."/>
            <person name="Kalinowski J."/>
            <person name="Ruckert C."/>
        </authorList>
    </citation>
    <scope>NUCLEOTIDE SEQUENCE</scope>
    <source>
        <strain evidence="8">KCTC 22169</strain>
    </source>
</reference>
<dbReference type="Gene3D" id="3.30.9.10">
    <property type="entry name" value="D-Amino Acid Oxidase, subunit A, domain 2"/>
    <property type="match status" value="1"/>
</dbReference>
<evidence type="ECO:0000256" key="4">
    <source>
        <dbReference type="ARBA" id="ARBA00022827"/>
    </source>
</evidence>
<keyword evidence="5" id="KW-0560">Oxidoreductase</keyword>
<feature type="domain" description="Alpha-glycerophosphate oxidase C-terminal" evidence="7">
    <location>
        <begin position="410"/>
        <end position="515"/>
    </location>
</feature>
<evidence type="ECO:0000256" key="3">
    <source>
        <dbReference type="ARBA" id="ARBA00022630"/>
    </source>
</evidence>
<dbReference type="SUPFAM" id="SSF54373">
    <property type="entry name" value="FAD-linked reductases, C-terminal domain"/>
    <property type="match status" value="1"/>
</dbReference>
<dbReference type="Pfam" id="PF16901">
    <property type="entry name" value="DAO_C"/>
    <property type="match status" value="1"/>
</dbReference>
<dbReference type="InterPro" id="IPR000447">
    <property type="entry name" value="G3P_DH_FAD-dep"/>
</dbReference>
<name>A0A918KB80_9GAMM</name>
<comment type="cofactor">
    <cofactor evidence="1">
        <name>FAD</name>
        <dbReference type="ChEBI" id="CHEBI:57692"/>
    </cofactor>
</comment>
<accession>A0A918KB80</accession>
<dbReference type="Proteomes" id="UP000626148">
    <property type="component" value="Unassembled WGS sequence"/>
</dbReference>
<keyword evidence="4" id="KW-0274">FAD</keyword>
<evidence type="ECO:0000259" key="6">
    <source>
        <dbReference type="Pfam" id="PF01266"/>
    </source>
</evidence>
<sequence>MPQAAALQPDQPWDRSAQVEALKEADVDVLVIGGGASGAGVLLDALSRGLSAALVDRQDFMAGTSSRSTKLIHGGVRYLEQAFKTLDYGKYNLVREALAERKRMLQMAPHLAWPLTLVTPVKSLIGLPYYRMGLGLYDFLSGSERLGKSRIESKSELKRACPSLNIRPLKGGVSYMDGQFDDARFGIAMVRSAIEQGGYALNHTSVESLIETDGRIAGAHCKDLIGGQSLTIKAKAVVNCTGPWTDHLRFMANPGAKPVMTVSSGIHLLIDQNLLPEGRGILIPETDDGRVLFMLPWLGKTLVGTTDDAAELQDDPTASDKEIDYIIKHMNEWLDKPISRDDISATFSGLRPLVSDPDEQSTSGLSRDHVILSDKGMISLTGGKWTTWRRMAEDCMDKVVKDAGLKAGPCRTHNARLPGANGDETVARQALAELPEDIADYLWQAYGDRAHLVLRQGSSERLVEGAPYIQAELNWALNFEGACKPDDVLKRRLRVGMLDEQAASRIRDRLIPLLQAA</sequence>
<evidence type="ECO:0000313" key="9">
    <source>
        <dbReference type="Proteomes" id="UP000626148"/>
    </source>
</evidence>